<dbReference type="AlphaFoldDB" id="A0A4D6M198"/>
<dbReference type="EMBL" id="CP039349">
    <property type="protein sequence ID" value="QCD94875.1"/>
    <property type="molecule type" value="Genomic_DNA"/>
</dbReference>
<accession>A0A4D6M198</accession>
<dbReference type="PROSITE" id="PS50181">
    <property type="entry name" value="FBOX"/>
    <property type="match status" value="1"/>
</dbReference>
<feature type="region of interest" description="Disordered" evidence="1">
    <location>
        <begin position="1"/>
        <end position="23"/>
    </location>
</feature>
<reference evidence="3 4" key="1">
    <citation type="submission" date="2019-04" db="EMBL/GenBank/DDBJ databases">
        <title>An improved genome assembly and genetic linkage map for asparagus bean, Vigna unguiculata ssp. sesquipedialis.</title>
        <authorList>
            <person name="Xia Q."/>
            <person name="Zhang R."/>
            <person name="Dong Y."/>
        </authorList>
    </citation>
    <scope>NUCLEOTIDE SEQUENCE [LARGE SCALE GENOMIC DNA]</scope>
    <source>
        <tissue evidence="3">Leaf</tissue>
    </source>
</reference>
<keyword evidence="4" id="KW-1185">Reference proteome</keyword>
<dbReference type="InterPro" id="IPR053781">
    <property type="entry name" value="F-box_AtFBL13-like"/>
</dbReference>
<feature type="domain" description="F-box" evidence="2">
    <location>
        <begin position="22"/>
        <end position="75"/>
    </location>
</feature>
<evidence type="ECO:0000256" key="1">
    <source>
        <dbReference type="SAM" id="MobiDB-lite"/>
    </source>
</evidence>
<dbReference type="SUPFAM" id="SSF52058">
    <property type="entry name" value="L domain-like"/>
    <property type="match status" value="1"/>
</dbReference>
<dbReference type="CDD" id="cd22160">
    <property type="entry name" value="F-box_AtFBL13-like"/>
    <property type="match status" value="1"/>
</dbReference>
<dbReference type="Gene3D" id="1.20.1280.50">
    <property type="match status" value="1"/>
</dbReference>
<name>A0A4D6M198_VIGUN</name>
<dbReference type="Pfam" id="PF00646">
    <property type="entry name" value="F-box"/>
    <property type="match status" value="1"/>
</dbReference>
<evidence type="ECO:0000259" key="2">
    <source>
        <dbReference type="PROSITE" id="PS50181"/>
    </source>
</evidence>
<organism evidence="3 4">
    <name type="scientific">Vigna unguiculata</name>
    <name type="common">Cowpea</name>
    <dbReference type="NCBI Taxonomy" id="3917"/>
    <lineage>
        <taxon>Eukaryota</taxon>
        <taxon>Viridiplantae</taxon>
        <taxon>Streptophyta</taxon>
        <taxon>Embryophyta</taxon>
        <taxon>Tracheophyta</taxon>
        <taxon>Spermatophyta</taxon>
        <taxon>Magnoliopsida</taxon>
        <taxon>eudicotyledons</taxon>
        <taxon>Gunneridae</taxon>
        <taxon>Pentapetalae</taxon>
        <taxon>rosids</taxon>
        <taxon>fabids</taxon>
        <taxon>Fabales</taxon>
        <taxon>Fabaceae</taxon>
        <taxon>Papilionoideae</taxon>
        <taxon>50 kb inversion clade</taxon>
        <taxon>NPAAA clade</taxon>
        <taxon>indigoferoid/millettioid clade</taxon>
        <taxon>Phaseoleae</taxon>
        <taxon>Vigna</taxon>
    </lineage>
</organism>
<sequence>MVELKTETNKNQKTGREKEDERDMLSELPDDVLLHIMHFMNTKTAVGTSLLSKRWNNVWKCLPTLCFSRSDFKTLASYYQFVHHVFSHRATSVPLHRLYFEACDIIARQIFHLYTSLLHYVPHLRIFLYHQSTKKCNYSIPFIFSSPSLTSLTLILSNQNTCRMKLPQSLKLPALKTLNLTNVCFTARDSTDERAEPFSSCFALNSLVLVGCSLSDNAEVLIVSNSNLSRFIHVKYSEVSRYKIVLSTPNLTHFGIRSSEAYDVSSTRDLALLEEANIDITDRASRVIVLRLLKMLSYVKILTLSECVLKEILSLSYFEHSSGRRIIPLRFVRLQTLKGKNTEQIEVFMKYFQNSQKTEVEVINF</sequence>
<dbReference type="PANTHER" id="PTHR32212:SF385">
    <property type="entry name" value="F-BOX_RNI_FBD-LIKE DOMAIN PROTEIN"/>
    <property type="match status" value="1"/>
</dbReference>
<dbReference type="SUPFAM" id="SSF81383">
    <property type="entry name" value="F-box domain"/>
    <property type="match status" value="1"/>
</dbReference>
<gene>
    <name evidence="3" type="ORF">DEO72_LG5g2964</name>
</gene>
<evidence type="ECO:0000313" key="4">
    <source>
        <dbReference type="Proteomes" id="UP000501690"/>
    </source>
</evidence>
<dbReference type="InterPro" id="IPR036047">
    <property type="entry name" value="F-box-like_dom_sf"/>
</dbReference>
<dbReference type="InterPro" id="IPR001810">
    <property type="entry name" value="F-box_dom"/>
</dbReference>
<proteinExistence type="predicted"/>
<dbReference type="Proteomes" id="UP000501690">
    <property type="component" value="Linkage Group LG5"/>
</dbReference>
<evidence type="ECO:0000313" key="3">
    <source>
        <dbReference type="EMBL" id="QCD94875.1"/>
    </source>
</evidence>
<dbReference type="PANTHER" id="PTHR32212">
    <property type="entry name" value="CYCLIN-LIKE F-BOX"/>
    <property type="match status" value="1"/>
</dbReference>
<protein>
    <recommendedName>
        <fullName evidence="2">F-box domain-containing protein</fullName>
    </recommendedName>
</protein>